<gene>
    <name evidence="1" type="ORF">ARMGADRAFT_936933</name>
</gene>
<proteinExistence type="predicted"/>
<dbReference type="EMBL" id="KZ293671">
    <property type="protein sequence ID" value="PBK88807.1"/>
    <property type="molecule type" value="Genomic_DNA"/>
</dbReference>
<protein>
    <submittedName>
        <fullName evidence="1">Uncharacterized protein</fullName>
    </submittedName>
</protein>
<feature type="non-terminal residue" evidence="1">
    <location>
        <position position="1"/>
    </location>
</feature>
<organism evidence="1 2">
    <name type="scientific">Armillaria gallica</name>
    <name type="common">Bulbous honey fungus</name>
    <name type="synonym">Armillaria bulbosa</name>
    <dbReference type="NCBI Taxonomy" id="47427"/>
    <lineage>
        <taxon>Eukaryota</taxon>
        <taxon>Fungi</taxon>
        <taxon>Dikarya</taxon>
        <taxon>Basidiomycota</taxon>
        <taxon>Agaricomycotina</taxon>
        <taxon>Agaricomycetes</taxon>
        <taxon>Agaricomycetidae</taxon>
        <taxon>Agaricales</taxon>
        <taxon>Marasmiineae</taxon>
        <taxon>Physalacriaceae</taxon>
        <taxon>Armillaria</taxon>
    </lineage>
</organism>
<dbReference type="InParanoid" id="A0A2H3DI98"/>
<dbReference type="STRING" id="47427.A0A2H3DI98"/>
<evidence type="ECO:0000313" key="2">
    <source>
        <dbReference type="Proteomes" id="UP000217790"/>
    </source>
</evidence>
<dbReference type="OrthoDB" id="3262992at2759"/>
<dbReference type="Proteomes" id="UP000217790">
    <property type="component" value="Unassembled WGS sequence"/>
</dbReference>
<evidence type="ECO:0000313" key="1">
    <source>
        <dbReference type="EMBL" id="PBK88807.1"/>
    </source>
</evidence>
<dbReference type="AlphaFoldDB" id="A0A2H3DI98"/>
<name>A0A2H3DI98_ARMGA</name>
<accession>A0A2H3DI98</accession>
<keyword evidence="2" id="KW-1185">Reference proteome</keyword>
<reference evidence="2" key="1">
    <citation type="journal article" date="2017" name="Nat. Ecol. Evol.">
        <title>Genome expansion and lineage-specific genetic innovations in the forest pathogenic fungi Armillaria.</title>
        <authorList>
            <person name="Sipos G."/>
            <person name="Prasanna A.N."/>
            <person name="Walter M.C."/>
            <person name="O'Connor E."/>
            <person name="Balint B."/>
            <person name="Krizsan K."/>
            <person name="Kiss B."/>
            <person name="Hess J."/>
            <person name="Varga T."/>
            <person name="Slot J."/>
            <person name="Riley R."/>
            <person name="Boka B."/>
            <person name="Rigling D."/>
            <person name="Barry K."/>
            <person name="Lee J."/>
            <person name="Mihaltcheva S."/>
            <person name="LaButti K."/>
            <person name="Lipzen A."/>
            <person name="Waldron R."/>
            <person name="Moloney N.M."/>
            <person name="Sperisen C."/>
            <person name="Kredics L."/>
            <person name="Vagvoelgyi C."/>
            <person name="Patrignani A."/>
            <person name="Fitzpatrick D."/>
            <person name="Nagy I."/>
            <person name="Doyle S."/>
            <person name="Anderson J.B."/>
            <person name="Grigoriev I.V."/>
            <person name="Gueldener U."/>
            <person name="Muensterkoetter M."/>
            <person name="Nagy L.G."/>
        </authorList>
    </citation>
    <scope>NUCLEOTIDE SEQUENCE [LARGE SCALE GENOMIC DNA]</scope>
    <source>
        <strain evidence="2">Ar21-2</strain>
    </source>
</reference>
<sequence>QCKIEHRWLLAIYHCMKLDCLLSDQTKFLKKAIKKSLVLMTWQGMLQKESSLPEDWTRESEVLVGIIK</sequence>